<dbReference type="CDD" id="cd05250">
    <property type="entry name" value="CC3_like_SDR_a"/>
    <property type="match status" value="1"/>
</dbReference>
<dbReference type="Proteomes" id="UP001218246">
    <property type="component" value="Unassembled WGS sequence"/>
</dbReference>
<dbReference type="InterPro" id="IPR014843">
    <property type="entry name" value="Him1/Fmp52"/>
</dbReference>
<evidence type="ECO:0000313" key="1">
    <source>
        <dbReference type="EMBL" id="MDG5753884.1"/>
    </source>
</evidence>
<dbReference type="Pfam" id="PF08732">
    <property type="entry name" value="HIM1"/>
    <property type="match status" value="1"/>
</dbReference>
<keyword evidence="2" id="KW-1185">Reference proteome</keyword>
<dbReference type="EMBL" id="JARULN010000005">
    <property type="protein sequence ID" value="MDG5753884.1"/>
    <property type="molecule type" value="Genomic_DNA"/>
</dbReference>
<dbReference type="SUPFAM" id="SSF51735">
    <property type="entry name" value="NAD(P)-binding Rossmann-fold domains"/>
    <property type="match status" value="1"/>
</dbReference>
<dbReference type="PANTHER" id="PTHR14097">
    <property type="entry name" value="OXIDOREDUCTASE HTATIP2"/>
    <property type="match status" value="1"/>
</dbReference>
<protein>
    <submittedName>
        <fullName evidence="1">Oxidoreductase</fullName>
    </submittedName>
</protein>
<dbReference type="Gene3D" id="3.40.50.720">
    <property type="entry name" value="NAD(P)-binding Rossmann-like Domain"/>
    <property type="match status" value="1"/>
</dbReference>
<organism evidence="1 2">
    <name type="scientific">Ectobacillus antri</name>
    <dbReference type="NCBI Taxonomy" id="2486280"/>
    <lineage>
        <taxon>Bacteria</taxon>
        <taxon>Bacillati</taxon>
        <taxon>Bacillota</taxon>
        <taxon>Bacilli</taxon>
        <taxon>Bacillales</taxon>
        <taxon>Bacillaceae</taxon>
        <taxon>Ectobacillus</taxon>
    </lineage>
</organism>
<sequence length="219" mass="24784">MKRTALLLGASGLVGSELLQILLVSEVYQKITVLVRRKLHVNHPKLVQIEIDFDRMQEYGAHFEVDDVFSCLGTTIKKAKTQENFKKVDYGYTLAAGNLAKQYKAKQFLIVSSINADASASVFYSRVKGETEEELKKLYLPSLHIFRPSLLLGDRQEFRLGEKTAEKMSTALPFLFKGPLRKYKPVHAKDVATSMYEAALTEKSGIYTYESHMLHQSSD</sequence>
<proteinExistence type="predicted"/>
<dbReference type="PANTHER" id="PTHR14097:SF7">
    <property type="entry name" value="OXIDOREDUCTASE HTATIP2"/>
    <property type="match status" value="1"/>
</dbReference>
<gene>
    <name evidence="1" type="ORF">P6P90_07850</name>
</gene>
<comment type="caution">
    <text evidence="1">The sequence shown here is derived from an EMBL/GenBank/DDBJ whole genome shotgun (WGS) entry which is preliminary data.</text>
</comment>
<name>A0ABT6H3B6_9BACI</name>
<dbReference type="InterPro" id="IPR036291">
    <property type="entry name" value="NAD(P)-bd_dom_sf"/>
</dbReference>
<accession>A0ABT6H3B6</accession>
<dbReference type="RefSeq" id="WP_124565249.1">
    <property type="nucleotide sequence ID" value="NZ_JARRRY010000003.1"/>
</dbReference>
<evidence type="ECO:0000313" key="2">
    <source>
        <dbReference type="Proteomes" id="UP001218246"/>
    </source>
</evidence>
<reference evidence="1 2" key="1">
    <citation type="submission" date="2023-04" db="EMBL/GenBank/DDBJ databases">
        <title>Ectobacillus antri isolated from activated sludge.</title>
        <authorList>
            <person name="Yan P."/>
            <person name="Liu X."/>
        </authorList>
    </citation>
    <scope>NUCLEOTIDE SEQUENCE [LARGE SCALE GENOMIC DNA]</scope>
    <source>
        <strain evidence="1 2">C18H</strain>
    </source>
</reference>